<proteinExistence type="predicted"/>
<evidence type="ECO:0008006" key="5">
    <source>
        <dbReference type="Google" id="ProtNLM"/>
    </source>
</evidence>
<evidence type="ECO:0000256" key="1">
    <source>
        <dbReference type="SAM" id="MobiDB-lite"/>
    </source>
</evidence>
<evidence type="ECO:0000313" key="3">
    <source>
        <dbReference type="EMBL" id="MBI5130849.1"/>
    </source>
</evidence>
<evidence type="ECO:0000256" key="2">
    <source>
        <dbReference type="SAM" id="Phobius"/>
    </source>
</evidence>
<protein>
    <recommendedName>
        <fullName evidence="5">Inner membrane protein</fullName>
    </recommendedName>
</protein>
<feature type="transmembrane region" description="Helical" evidence="2">
    <location>
        <begin position="107"/>
        <end position="130"/>
    </location>
</feature>
<gene>
    <name evidence="3" type="ORF">HZA66_15510</name>
</gene>
<reference evidence="3" key="1">
    <citation type="submission" date="2020-07" db="EMBL/GenBank/DDBJ databases">
        <title>Huge and variable diversity of episymbiotic CPR bacteria and DPANN archaea in groundwater ecosystems.</title>
        <authorList>
            <person name="He C.Y."/>
            <person name="Keren R."/>
            <person name="Whittaker M."/>
            <person name="Farag I.F."/>
            <person name="Doudna J."/>
            <person name="Cate J.H.D."/>
            <person name="Banfield J.F."/>
        </authorList>
    </citation>
    <scope>NUCLEOTIDE SEQUENCE</scope>
    <source>
        <strain evidence="3">NC_groundwater_1818_Pr3_B-0.1um_66_35</strain>
    </source>
</reference>
<name>A0A933VVE2_RHOPL</name>
<comment type="caution">
    <text evidence="3">The sequence shown here is derived from an EMBL/GenBank/DDBJ whole genome shotgun (WGS) entry which is preliminary data.</text>
</comment>
<evidence type="ECO:0000313" key="4">
    <source>
        <dbReference type="Proteomes" id="UP000782519"/>
    </source>
</evidence>
<feature type="compositionally biased region" description="Basic and acidic residues" evidence="1">
    <location>
        <begin position="30"/>
        <end position="66"/>
    </location>
</feature>
<keyword evidence="2" id="KW-1133">Transmembrane helix</keyword>
<dbReference type="EMBL" id="JACRJB010000045">
    <property type="protein sequence ID" value="MBI5130849.1"/>
    <property type="molecule type" value="Genomic_DNA"/>
</dbReference>
<dbReference type="Gene3D" id="1.10.287.1490">
    <property type="match status" value="1"/>
</dbReference>
<sequence length="484" mass="49485">MVENRPGHEDTQHGGDHQAQPAPDGLPGADPEHTETPAEPVAHRAAEPVPEDVHNDEPAEHRHPVEIDAEPLPESASPYPETRFAAASPAADEPPPRPAAAEPRRPGVAAMMLPPVLAVAIAAAVVVGAAKTGLLPEFLSSTSVSAPQGDAAALDALKARIADLEARPAARAGAVADATALDALAARIASLEARPSQTGSDSAAPSTGTPDAALTGRVEALEKSVATLRDELATLRSQSEQLAGTVKDIKLATSEPAAAETAATASSEKADRPAADPAAALAAINARLSELEHAAKAATEAAPQAPLPPAAADDAPLRRLVAATLLDLTVKQGAPFAPILKAAQPLAPEPAALKPLEPFAATGVPSAATLGRELIALLPKLLSADDPANTTNFIDRFQANAERLVRIQRSDATAGIDRTAIVGRLTAAAQRSDLAEARRELKALAPADRAPVQSWIDRSEARDQALAASQSFATAALAALKPSP</sequence>
<dbReference type="Proteomes" id="UP000782519">
    <property type="component" value="Unassembled WGS sequence"/>
</dbReference>
<dbReference type="AlphaFoldDB" id="A0A933VVE2"/>
<keyword evidence="2" id="KW-0812">Transmembrane</keyword>
<feature type="region of interest" description="Disordered" evidence="1">
    <location>
        <begin position="1"/>
        <end position="103"/>
    </location>
</feature>
<accession>A0A933VVE2</accession>
<feature type="compositionally biased region" description="Basic and acidic residues" evidence="1">
    <location>
        <begin position="1"/>
        <end position="16"/>
    </location>
</feature>
<keyword evidence="2" id="KW-0472">Membrane</keyword>
<organism evidence="3 4">
    <name type="scientific">Rhodopseudomonas palustris</name>
    <dbReference type="NCBI Taxonomy" id="1076"/>
    <lineage>
        <taxon>Bacteria</taxon>
        <taxon>Pseudomonadati</taxon>
        <taxon>Pseudomonadota</taxon>
        <taxon>Alphaproteobacteria</taxon>
        <taxon>Hyphomicrobiales</taxon>
        <taxon>Nitrobacteraceae</taxon>
        <taxon>Rhodopseudomonas</taxon>
    </lineage>
</organism>